<reference evidence="1" key="1">
    <citation type="submission" date="2017-05" db="EMBL/GenBank/DDBJ databases">
        <authorList>
            <person name="Imhoff J.F."/>
            <person name="Rahn T."/>
            <person name="Kuenzel S."/>
            <person name="Neulinger S.C."/>
        </authorList>
    </citation>
    <scope>NUCLEOTIDE SEQUENCE</scope>
    <source>
        <strain evidence="1">LMG 28126</strain>
    </source>
</reference>
<keyword evidence="2" id="KW-1185">Reference proteome</keyword>
<protein>
    <submittedName>
        <fullName evidence="1">Uncharacterized protein</fullName>
    </submittedName>
</protein>
<dbReference type="RefSeq" id="WP_201157744.1">
    <property type="nucleotide sequence ID" value="NZ_NHSD01000284.1"/>
</dbReference>
<gene>
    <name evidence="1" type="ORF">CCR87_11765</name>
</gene>
<proteinExistence type="predicted"/>
<organism evidence="1 2">
    <name type="scientific">Rhodobaculum claviforme</name>
    <dbReference type="NCBI Taxonomy" id="1549854"/>
    <lineage>
        <taxon>Bacteria</taxon>
        <taxon>Pseudomonadati</taxon>
        <taxon>Pseudomonadota</taxon>
        <taxon>Alphaproteobacteria</taxon>
        <taxon>Rhodobacterales</taxon>
        <taxon>Paracoccaceae</taxon>
        <taxon>Rhodobaculum</taxon>
    </lineage>
</organism>
<evidence type="ECO:0000313" key="2">
    <source>
        <dbReference type="Proteomes" id="UP000706333"/>
    </source>
</evidence>
<accession>A0A934TKT8</accession>
<sequence>MTEANICPDRLSFFAMDVENLAATLAAASNGINATGDTEASARVMDAVAAALQRLSDAMEAEAEGTRSRRAA</sequence>
<evidence type="ECO:0000313" key="1">
    <source>
        <dbReference type="EMBL" id="MBK5927995.1"/>
    </source>
</evidence>
<comment type="caution">
    <text evidence="1">The sequence shown here is derived from an EMBL/GenBank/DDBJ whole genome shotgun (WGS) entry which is preliminary data.</text>
</comment>
<dbReference type="Proteomes" id="UP000706333">
    <property type="component" value="Unassembled WGS sequence"/>
</dbReference>
<dbReference type="EMBL" id="NHSD01000284">
    <property type="protein sequence ID" value="MBK5927995.1"/>
    <property type="molecule type" value="Genomic_DNA"/>
</dbReference>
<reference evidence="1" key="2">
    <citation type="journal article" date="2020" name="Microorganisms">
        <title>Osmotic Adaptation and Compatible Solute Biosynthesis of Phototrophic Bacteria as Revealed from Genome Analyses.</title>
        <authorList>
            <person name="Imhoff J.F."/>
            <person name="Rahn T."/>
            <person name="Kunzel S."/>
            <person name="Keller A."/>
            <person name="Neulinger S.C."/>
        </authorList>
    </citation>
    <scope>NUCLEOTIDE SEQUENCE</scope>
    <source>
        <strain evidence="1">LMG 28126</strain>
    </source>
</reference>
<name>A0A934TKT8_9RHOB</name>
<dbReference type="AlphaFoldDB" id="A0A934TKT8"/>